<dbReference type="PANTHER" id="PTHR10947:SF0">
    <property type="entry name" value="PHENYLALANINE--TRNA LIGASE BETA SUBUNIT"/>
    <property type="match status" value="1"/>
</dbReference>
<gene>
    <name evidence="15" type="primary">pheT</name>
    <name evidence="20" type="ORF">ISF26_20485</name>
</gene>
<comment type="catalytic activity">
    <reaction evidence="14 15">
        <text>tRNA(Phe) + L-phenylalanine + ATP = L-phenylalanyl-tRNA(Phe) + AMP + diphosphate + H(+)</text>
        <dbReference type="Rhea" id="RHEA:19413"/>
        <dbReference type="Rhea" id="RHEA-COMP:9668"/>
        <dbReference type="Rhea" id="RHEA-COMP:9699"/>
        <dbReference type="ChEBI" id="CHEBI:15378"/>
        <dbReference type="ChEBI" id="CHEBI:30616"/>
        <dbReference type="ChEBI" id="CHEBI:33019"/>
        <dbReference type="ChEBI" id="CHEBI:58095"/>
        <dbReference type="ChEBI" id="CHEBI:78442"/>
        <dbReference type="ChEBI" id="CHEBI:78531"/>
        <dbReference type="ChEBI" id="CHEBI:456215"/>
        <dbReference type="EC" id="6.1.1.20"/>
    </reaction>
</comment>
<comment type="similarity">
    <text evidence="2 15">Belongs to the phenylalanyl-tRNA synthetase beta subunit family. Type 1 subfamily.</text>
</comment>
<dbReference type="SUPFAM" id="SSF56037">
    <property type="entry name" value="PheT/TilS domain"/>
    <property type="match status" value="1"/>
</dbReference>
<dbReference type="SMART" id="SM00896">
    <property type="entry name" value="FDX-ACB"/>
    <property type="match status" value="1"/>
</dbReference>
<evidence type="ECO:0000259" key="19">
    <source>
        <dbReference type="PROSITE" id="PS51483"/>
    </source>
</evidence>
<organism evidence="20 21">
    <name type="scientific">Gloeobacter morelensis MG652769</name>
    <dbReference type="NCBI Taxonomy" id="2781736"/>
    <lineage>
        <taxon>Bacteria</taxon>
        <taxon>Bacillati</taxon>
        <taxon>Cyanobacteriota</taxon>
        <taxon>Cyanophyceae</taxon>
        <taxon>Gloeobacterales</taxon>
        <taxon>Gloeobacteraceae</taxon>
        <taxon>Gloeobacter</taxon>
        <taxon>Gloeobacter morelensis</taxon>
    </lineage>
</organism>
<evidence type="ECO:0000256" key="12">
    <source>
        <dbReference type="ARBA" id="ARBA00022917"/>
    </source>
</evidence>
<comment type="subunit">
    <text evidence="3 15">Tetramer of two alpha and two beta subunits.</text>
</comment>
<dbReference type="InterPro" id="IPR005121">
    <property type="entry name" value="Fdx_antiC-bd"/>
</dbReference>
<keyword evidence="21" id="KW-1185">Reference proteome</keyword>
<feature type="binding site" evidence="15">
    <location>
        <position position="454"/>
    </location>
    <ligand>
        <name>Mg(2+)</name>
        <dbReference type="ChEBI" id="CHEBI:18420"/>
        <note>shared with alpha subunit</note>
    </ligand>
</feature>
<dbReference type="InterPro" id="IPR012340">
    <property type="entry name" value="NA-bd_OB-fold"/>
</dbReference>
<keyword evidence="7 15" id="KW-0479">Metal-binding</keyword>
<feature type="domain" description="TRNA-binding" evidence="17">
    <location>
        <begin position="39"/>
        <end position="150"/>
    </location>
</feature>
<dbReference type="SMART" id="SM00873">
    <property type="entry name" value="B3_4"/>
    <property type="match status" value="1"/>
</dbReference>
<keyword evidence="13 15" id="KW-0030">Aminoacyl-tRNA synthetase</keyword>
<evidence type="ECO:0000256" key="7">
    <source>
        <dbReference type="ARBA" id="ARBA00022723"/>
    </source>
</evidence>
<feature type="binding site" evidence="15">
    <location>
        <position position="463"/>
    </location>
    <ligand>
        <name>Mg(2+)</name>
        <dbReference type="ChEBI" id="CHEBI:18420"/>
        <note>shared with alpha subunit</note>
    </ligand>
</feature>
<dbReference type="NCBIfam" id="NF045760">
    <property type="entry name" value="YtpR"/>
    <property type="match status" value="1"/>
</dbReference>
<keyword evidence="12 15" id="KW-0648">Protein biosynthesis</keyword>
<dbReference type="EMBL" id="CP063845">
    <property type="protein sequence ID" value="UFP97073.1"/>
    <property type="molecule type" value="Genomic_DNA"/>
</dbReference>
<keyword evidence="6 15" id="KW-0436">Ligase</keyword>
<dbReference type="InterPro" id="IPR009061">
    <property type="entry name" value="DNA-bd_dom_put_sf"/>
</dbReference>
<proteinExistence type="inferred from homology"/>
<feature type="binding site" evidence="15">
    <location>
        <position position="464"/>
    </location>
    <ligand>
        <name>Mg(2+)</name>
        <dbReference type="ChEBI" id="CHEBI:18420"/>
        <note>shared with alpha subunit</note>
    </ligand>
</feature>
<dbReference type="Gene3D" id="3.30.56.10">
    <property type="match status" value="2"/>
</dbReference>
<dbReference type="Gene3D" id="3.30.930.10">
    <property type="entry name" value="Bira Bifunctional Protein, Domain 2"/>
    <property type="match status" value="1"/>
</dbReference>
<dbReference type="Gene3D" id="2.40.50.140">
    <property type="entry name" value="Nucleic acid-binding proteins"/>
    <property type="match status" value="1"/>
</dbReference>
<comment type="cofactor">
    <cofactor evidence="15">
        <name>Mg(2+)</name>
        <dbReference type="ChEBI" id="CHEBI:18420"/>
    </cofactor>
    <text evidence="15">Binds 2 magnesium ions per tetramer.</text>
</comment>
<keyword evidence="9 15" id="KW-0067">ATP-binding</keyword>
<dbReference type="InterPro" id="IPR004532">
    <property type="entry name" value="Phe-tRNA-ligase_IIc_bsu_bact"/>
</dbReference>
<dbReference type="InterPro" id="IPR005147">
    <property type="entry name" value="tRNA_synthase_B5-dom"/>
</dbReference>
<dbReference type="PROSITE" id="PS51483">
    <property type="entry name" value="B5"/>
    <property type="match status" value="1"/>
</dbReference>
<evidence type="ECO:0000256" key="4">
    <source>
        <dbReference type="ARBA" id="ARBA00022490"/>
    </source>
</evidence>
<evidence type="ECO:0000256" key="8">
    <source>
        <dbReference type="ARBA" id="ARBA00022741"/>
    </source>
</evidence>
<dbReference type="InterPro" id="IPR041616">
    <property type="entry name" value="PheRS_beta_core"/>
</dbReference>
<evidence type="ECO:0000256" key="3">
    <source>
        <dbReference type="ARBA" id="ARBA00011209"/>
    </source>
</evidence>
<dbReference type="HAMAP" id="MF_00283">
    <property type="entry name" value="Phe_tRNA_synth_beta1"/>
    <property type="match status" value="1"/>
</dbReference>
<comment type="subcellular location">
    <subcellularLocation>
        <location evidence="1 15">Cytoplasm</location>
    </subcellularLocation>
</comment>
<dbReference type="Gene3D" id="3.30.70.380">
    <property type="entry name" value="Ferrodoxin-fold anticodon-binding domain"/>
    <property type="match status" value="1"/>
</dbReference>
<dbReference type="Pfam" id="PF17759">
    <property type="entry name" value="tRNA_synthFbeta"/>
    <property type="match status" value="1"/>
</dbReference>
<keyword evidence="4 15" id="KW-0963">Cytoplasm</keyword>
<evidence type="ECO:0000256" key="6">
    <source>
        <dbReference type="ARBA" id="ARBA00022598"/>
    </source>
</evidence>
<dbReference type="EC" id="6.1.1.20" evidence="15"/>
<keyword evidence="10 15" id="KW-0460">Magnesium</keyword>
<evidence type="ECO:0000256" key="1">
    <source>
        <dbReference type="ARBA" id="ARBA00004496"/>
    </source>
</evidence>
<keyword evidence="8 15" id="KW-0547">Nucleotide-binding</keyword>
<dbReference type="CDD" id="cd00769">
    <property type="entry name" value="PheRS_beta_core"/>
    <property type="match status" value="1"/>
</dbReference>
<keyword evidence="5 16" id="KW-0820">tRNA-binding</keyword>
<feature type="domain" description="B5" evidence="19">
    <location>
        <begin position="400"/>
        <end position="476"/>
    </location>
</feature>
<dbReference type="InterPro" id="IPR045060">
    <property type="entry name" value="Phe-tRNA-ligase_IIc_bsu"/>
</dbReference>
<dbReference type="SMART" id="SM00874">
    <property type="entry name" value="B5"/>
    <property type="match status" value="1"/>
</dbReference>
<dbReference type="InterPro" id="IPR020825">
    <property type="entry name" value="Phe-tRNA_synthase-like_B3/B4"/>
</dbReference>
<evidence type="ECO:0000256" key="16">
    <source>
        <dbReference type="PROSITE-ProRule" id="PRU00209"/>
    </source>
</evidence>
<evidence type="ECO:0000256" key="13">
    <source>
        <dbReference type="ARBA" id="ARBA00023146"/>
    </source>
</evidence>
<dbReference type="InterPro" id="IPR005146">
    <property type="entry name" value="B3/B4_tRNA-bd"/>
</dbReference>
<evidence type="ECO:0000256" key="15">
    <source>
        <dbReference type="HAMAP-Rule" id="MF_00283"/>
    </source>
</evidence>
<dbReference type="InterPro" id="IPR002547">
    <property type="entry name" value="tRNA-bd_dom"/>
</dbReference>
<dbReference type="InterPro" id="IPR045864">
    <property type="entry name" value="aa-tRNA-synth_II/BPL/LPL"/>
</dbReference>
<keyword evidence="11 16" id="KW-0694">RNA-binding</keyword>
<dbReference type="RefSeq" id="WP_418887049.1">
    <property type="nucleotide sequence ID" value="NZ_CP063845.1"/>
</dbReference>
<dbReference type="Pfam" id="PF03484">
    <property type="entry name" value="B5"/>
    <property type="match status" value="1"/>
</dbReference>
<evidence type="ECO:0000313" key="20">
    <source>
        <dbReference type="EMBL" id="UFP97073.1"/>
    </source>
</evidence>
<evidence type="ECO:0000256" key="11">
    <source>
        <dbReference type="ARBA" id="ARBA00022884"/>
    </source>
</evidence>
<dbReference type="CDD" id="cd02796">
    <property type="entry name" value="tRNA_bind_bactPheRS"/>
    <property type="match status" value="1"/>
</dbReference>
<reference evidence="20 21" key="1">
    <citation type="journal article" date="2021" name="Genome Biol. Evol.">
        <title>Complete Genome Sequencing of a Novel Gloeobacter Species from a Waterfall Cave in Mexico.</title>
        <authorList>
            <person name="Saw J.H."/>
            <person name="Cardona T."/>
            <person name="Montejano G."/>
        </authorList>
    </citation>
    <scope>NUCLEOTIDE SEQUENCE [LARGE SCALE GENOMIC DNA]</scope>
    <source>
        <strain evidence="20">MG652769</strain>
    </source>
</reference>
<evidence type="ECO:0000256" key="9">
    <source>
        <dbReference type="ARBA" id="ARBA00022840"/>
    </source>
</evidence>
<dbReference type="Proteomes" id="UP001054846">
    <property type="component" value="Chromosome"/>
</dbReference>
<evidence type="ECO:0000259" key="18">
    <source>
        <dbReference type="PROSITE" id="PS51447"/>
    </source>
</evidence>
<dbReference type="InterPro" id="IPR036690">
    <property type="entry name" value="Fdx_antiC-bd_sf"/>
</dbReference>
<protein>
    <recommendedName>
        <fullName evidence="15">Phenylalanine--tRNA ligase beta subunit</fullName>
        <ecNumber evidence="15">6.1.1.20</ecNumber>
    </recommendedName>
    <alternativeName>
        <fullName evidence="15">Phenylalanyl-tRNA synthetase beta subunit</fullName>
        <shortName evidence="15">PheRS</shortName>
    </alternativeName>
</protein>
<evidence type="ECO:0000256" key="5">
    <source>
        <dbReference type="ARBA" id="ARBA00022555"/>
    </source>
</evidence>
<dbReference type="SUPFAM" id="SSF50249">
    <property type="entry name" value="Nucleic acid-binding proteins"/>
    <property type="match status" value="1"/>
</dbReference>
<dbReference type="SUPFAM" id="SSF54991">
    <property type="entry name" value="Anticodon-binding domain of PheRS"/>
    <property type="match status" value="1"/>
</dbReference>
<evidence type="ECO:0000256" key="14">
    <source>
        <dbReference type="ARBA" id="ARBA00049255"/>
    </source>
</evidence>
<dbReference type="SUPFAM" id="SSF46955">
    <property type="entry name" value="Putative DNA-binding domain"/>
    <property type="match status" value="1"/>
</dbReference>
<name>A0ABY3PTJ7_9CYAN</name>
<dbReference type="NCBIfam" id="TIGR00472">
    <property type="entry name" value="pheT_bact"/>
    <property type="match status" value="1"/>
</dbReference>
<dbReference type="PROSITE" id="PS50886">
    <property type="entry name" value="TRBD"/>
    <property type="match status" value="1"/>
</dbReference>
<dbReference type="PANTHER" id="PTHR10947">
    <property type="entry name" value="PHENYLALANYL-TRNA SYNTHETASE BETA CHAIN AND LEUCINE-RICH REPEAT-CONTAINING PROTEIN 47"/>
    <property type="match status" value="1"/>
</dbReference>
<dbReference type="GO" id="GO:0004826">
    <property type="term" value="F:phenylalanine-tRNA ligase activity"/>
    <property type="evidence" value="ECO:0007669"/>
    <property type="project" value="UniProtKB-EC"/>
</dbReference>
<evidence type="ECO:0000313" key="21">
    <source>
        <dbReference type="Proteomes" id="UP001054846"/>
    </source>
</evidence>
<evidence type="ECO:0000256" key="2">
    <source>
        <dbReference type="ARBA" id="ARBA00008653"/>
    </source>
</evidence>
<dbReference type="InterPro" id="IPR033714">
    <property type="entry name" value="tRNA_bind_bactPheRS"/>
</dbReference>
<feature type="domain" description="FDX-ACB" evidence="18">
    <location>
        <begin position="692"/>
        <end position="784"/>
    </location>
</feature>
<dbReference type="Pfam" id="PF03147">
    <property type="entry name" value="FDX-ACB"/>
    <property type="match status" value="1"/>
</dbReference>
<dbReference type="PROSITE" id="PS51447">
    <property type="entry name" value="FDX_ACB"/>
    <property type="match status" value="1"/>
</dbReference>
<dbReference type="Pfam" id="PF01588">
    <property type="entry name" value="tRNA_bind"/>
    <property type="match status" value="1"/>
</dbReference>
<sequence>MRVSFNWLQEYVEFDFTPSELAEKLTMAGFEVEHIEDRRTWAAGVVVGRVLECAPHPQADRLRVCRVDIGTGRLLNIVCGAPNARAGIYAPVAPVGTYLPIKDLKLRAASIRGVPSEGMLCSLEELGLEKTSEGIHIFPEASLPLGLDVGPLLGLDDAILEVASTANRADALSMVGIAREVAALTGGILRLPLVDAPLVPRGDLAARITEPEACPVYTATLLEEAAVGPAPDWLRERLEKAGMRSINNVVDVTNYVLLEWGQPLHAFDADRLAAGTLGVRFAHKGEQLLTLDGTDRSLTAANLLITAGERPVALAGVMGGEATEVNAQTRRIVLEAAIFDPPTIRRSARVFALRTEASARYERGVDASALEHALGRALQLLADCAGARAVAQASDDYRRRENRVVSLRPERLGQILGEDIPDAEIAQVLKNLGFDVQPGPQEFAVIVPGHRLRDIEREIDLIEEVARVVGYDRFPPTLPPPADGGYLPFEDFIERQVRSLCQGAGLTEVVTYSLAPDRDQQPVALSNPLSTELNSLRTNLIDGLLETLRFNRSQGNMPFHAFEVGVVFLRSDEGIFESGRLGAVLCGEPAVGDWQKITPPFDWFAAKGVLAAILQPWQIEVEYQADRRDERLHPGRTASLWVSGERLGTLGQLHPRLASRLDLPEQTFVFEIDLDFLIDLVRERPVEFRSFSPFPPAARDLSFYAREGITVFEFERLIREQGAPLLESVVLLDEFKGQGVPAGCRSLAFRMVYRSDHTLTEEEITAVHQRVRQALAERYSVDLRS</sequence>
<dbReference type="Gene3D" id="3.50.40.10">
    <property type="entry name" value="Phenylalanyl-trna Synthetase, Chain B, domain 3"/>
    <property type="match status" value="1"/>
</dbReference>
<evidence type="ECO:0000256" key="10">
    <source>
        <dbReference type="ARBA" id="ARBA00022842"/>
    </source>
</evidence>
<accession>A0ABY3PTJ7</accession>
<dbReference type="SUPFAM" id="SSF55681">
    <property type="entry name" value="Class II aaRS and biotin synthetases"/>
    <property type="match status" value="1"/>
</dbReference>
<feature type="binding site" evidence="15">
    <location>
        <position position="460"/>
    </location>
    <ligand>
        <name>Mg(2+)</name>
        <dbReference type="ChEBI" id="CHEBI:18420"/>
        <note>shared with alpha subunit</note>
    </ligand>
</feature>
<dbReference type="Pfam" id="PF03483">
    <property type="entry name" value="B3_4"/>
    <property type="match status" value="1"/>
</dbReference>
<evidence type="ECO:0000259" key="17">
    <source>
        <dbReference type="PROSITE" id="PS50886"/>
    </source>
</evidence>